<dbReference type="GO" id="GO:0016887">
    <property type="term" value="F:ATP hydrolysis activity"/>
    <property type="evidence" value="ECO:0007669"/>
    <property type="project" value="RHEA"/>
</dbReference>
<keyword evidence="1" id="KW-0378">Hydrolase</keyword>
<dbReference type="GO" id="GO:0006281">
    <property type="term" value="P:DNA repair"/>
    <property type="evidence" value="ECO:0007669"/>
    <property type="project" value="UniProtKB-KW"/>
</dbReference>
<keyword evidence="5" id="KW-1185">Reference proteome</keyword>
<dbReference type="OrthoDB" id="5116at2759"/>
<dbReference type="InterPro" id="IPR051055">
    <property type="entry name" value="PIF1_helicase"/>
</dbReference>
<keyword evidence="1" id="KW-0547">Nucleotide-binding</keyword>
<sequence>MFETKDAADLWAAEGADAGALPSSLSSPTPSPHSFEEGSLLRTVSAAGEAMYDLADCSSASSFFVAIGAATYSAGVRAQGVALTRGGIPDQPPDVRKRRRLEAAAHGAQAATHACATVNLPATAPAGLSAGRGATLSSFPAVGEAVSLGKRGPSRPLVSWSYSGAGRTTKGGKDKDRSPRLHVATPPTDVAVPLEMSGAALRTYELLAGGTSVFLTGPPGCGKTYVANRVIGALRDAGQVVAACGSSRVAAALVGGITVHSWAGFCNGDADVASPLDVILRKVIPLSAKTRMCTAMALVVDEVGTLSAAFLTRLDLVLRAVRRRATPFGRLTVLFVGDFLQLAPPKGQFAFLSDVWGLVFSDLALVLATNWRHVRDDGLLGLLLRLRAGQAAKNEDELQRLPGKLVRFEATDKAVASYLTGSKASALLDTTVKYVRVLCLRVGAMVAVPTGCLAAQGVPCGSRGVVLSFFMVGARVFPRVCFSLASGGTKTVVVLPATAHAVALDGWSRAATRTQVPLVLAWAATIHAAQGWTLPEVAVDLSKAFAAGQALSGLSRTPTLEGLHLVGFDESKIIVDGVALAFHEGLHAYE</sequence>
<dbReference type="SUPFAM" id="SSF52540">
    <property type="entry name" value="P-loop containing nucleoside triphosphate hydrolases"/>
    <property type="match status" value="2"/>
</dbReference>
<feature type="region of interest" description="Disordered" evidence="2">
    <location>
        <begin position="159"/>
        <end position="185"/>
    </location>
</feature>
<comment type="cofactor">
    <cofactor evidence="1">
        <name>Mg(2+)</name>
        <dbReference type="ChEBI" id="CHEBI:18420"/>
    </cofactor>
</comment>
<dbReference type="GO" id="GO:0000723">
    <property type="term" value="P:telomere maintenance"/>
    <property type="evidence" value="ECO:0007669"/>
    <property type="project" value="InterPro"/>
</dbReference>
<accession>A0A1X6P9E9</accession>
<dbReference type="Pfam" id="PF05970">
    <property type="entry name" value="PIF1"/>
    <property type="match status" value="1"/>
</dbReference>
<protein>
    <recommendedName>
        <fullName evidence="1">ATP-dependent DNA helicase</fullName>
        <ecNumber evidence="1">5.6.2.3</ecNumber>
    </recommendedName>
</protein>
<dbReference type="PANTHER" id="PTHR47642">
    <property type="entry name" value="ATP-DEPENDENT DNA HELICASE"/>
    <property type="match status" value="1"/>
</dbReference>
<evidence type="ECO:0000313" key="5">
    <source>
        <dbReference type="Proteomes" id="UP000218209"/>
    </source>
</evidence>
<evidence type="ECO:0000313" key="4">
    <source>
        <dbReference type="EMBL" id="OSX77521.1"/>
    </source>
</evidence>
<keyword evidence="1" id="KW-0233">DNA recombination</keyword>
<reference evidence="4 5" key="1">
    <citation type="submission" date="2017-03" db="EMBL/GenBank/DDBJ databases">
        <title>WGS assembly of Porphyra umbilicalis.</title>
        <authorList>
            <person name="Brawley S.H."/>
            <person name="Blouin N.A."/>
            <person name="Ficko-Blean E."/>
            <person name="Wheeler G.L."/>
            <person name="Lohr M."/>
            <person name="Goodson H.V."/>
            <person name="Jenkins J.W."/>
            <person name="Blaby-Haas C.E."/>
            <person name="Helliwell K.E."/>
            <person name="Chan C."/>
            <person name="Marriage T."/>
            <person name="Bhattacharya D."/>
            <person name="Klein A.S."/>
            <person name="Badis Y."/>
            <person name="Brodie J."/>
            <person name="Cao Y."/>
            <person name="Collen J."/>
            <person name="Dittami S.M."/>
            <person name="Gachon C.M."/>
            <person name="Green B.R."/>
            <person name="Karpowicz S."/>
            <person name="Kim J.W."/>
            <person name="Kudahl U."/>
            <person name="Lin S."/>
            <person name="Michel G."/>
            <person name="Mittag M."/>
            <person name="Olson B.J."/>
            <person name="Pangilinan J."/>
            <person name="Peng Y."/>
            <person name="Qiu H."/>
            <person name="Shu S."/>
            <person name="Singer J.T."/>
            <person name="Smith A.G."/>
            <person name="Sprecher B.N."/>
            <person name="Wagner V."/>
            <person name="Wang W."/>
            <person name="Wang Z.-Y."/>
            <person name="Yan J."/>
            <person name="Yarish C."/>
            <person name="Zoeuner-Riek S."/>
            <person name="Zhuang Y."/>
            <person name="Zou Y."/>
            <person name="Lindquist E.A."/>
            <person name="Grimwood J."/>
            <person name="Barry K."/>
            <person name="Rokhsar D.S."/>
            <person name="Schmutz J."/>
            <person name="Stiller J.W."/>
            <person name="Grossman A.R."/>
            <person name="Prochnik S.E."/>
        </authorList>
    </citation>
    <scope>NUCLEOTIDE SEQUENCE [LARGE SCALE GENOMIC DNA]</scope>
    <source>
        <strain evidence="4">4086291</strain>
    </source>
</reference>
<dbReference type="GO" id="GO:0006310">
    <property type="term" value="P:DNA recombination"/>
    <property type="evidence" value="ECO:0007669"/>
    <property type="project" value="UniProtKB-KW"/>
</dbReference>
<dbReference type="AlphaFoldDB" id="A0A1X6P9E9"/>
<keyword evidence="1" id="KW-0067">ATP-binding</keyword>
<dbReference type="InterPro" id="IPR010285">
    <property type="entry name" value="DNA_helicase_pif1-like_DEAD"/>
</dbReference>
<keyword evidence="1" id="KW-0234">DNA repair</keyword>
<dbReference type="Gene3D" id="3.40.50.300">
    <property type="entry name" value="P-loop containing nucleotide triphosphate hydrolases"/>
    <property type="match status" value="1"/>
</dbReference>
<organism evidence="4 5">
    <name type="scientific">Porphyra umbilicalis</name>
    <name type="common">Purple laver</name>
    <name type="synonym">Red alga</name>
    <dbReference type="NCBI Taxonomy" id="2786"/>
    <lineage>
        <taxon>Eukaryota</taxon>
        <taxon>Rhodophyta</taxon>
        <taxon>Bangiophyceae</taxon>
        <taxon>Bangiales</taxon>
        <taxon>Bangiaceae</taxon>
        <taxon>Porphyra</taxon>
    </lineage>
</organism>
<keyword evidence="1" id="KW-0227">DNA damage</keyword>
<dbReference type="GO" id="GO:0043139">
    <property type="term" value="F:5'-3' DNA helicase activity"/>
    <property type="evidence" value="ECO:0007669"/>
    <property type="project" value="UniProtKB-EC"/>
</dbReference>
<keyword evidence="1" id="KW-0347">Helicase</keyword>
<dbReference type="EC" id="5.6.2.3" evidence="1"/>
<evidence type="ECO:0000256" key="2">
    <source>
        <dbReference type="SAM" id="MobiDB-lite"/>
    </source>
</evidence>
<comment type="similarity">
    <text evidence="1">Belongs to the helicase family.</text>
</comment>
<dbReference type="GO" id="GO:0005524">
    <property type="term" value="F:ATP binding"/>
    <property type="evidence" value="ECO:0007669"/>
    <property type="project" value="UniProtKB-KW"/>
</dbReference>
<feature type="domain" description="AAA+ ATPase" evidence="3">
    <location>
        <begin position="209"/>
        <end position="398"/>
    </location>
</feature>
<dbReference type="PANTHER" id="PTHR47642:SF5">
    <property type="entry name" value="ATP-DEPENDENT DNA HELICASE"/>
    <property type="match status" value="1"/>
</dbReference>
<dbReference type="Proteomes" id="UP000218209">
    <property type="component" value="Unassembled WGS sequence"/>
</dbReference>
<evidence type="ECO:0000256" key="1">
    <source>
        <dbReference type="RuleBase" id="RU363044"/>
    </source>
</evidence>
<comment type="catalytic activity">
    <reaction evidence="1">
        <text>ATP + H2O = ADP + phosphate + H(+)</text>
        <dbReference type="Rhea" id="RHEA:13065"/>
        <dbReference type="ChEBI" id="CHEBI:15377"/>
        <dbReference type="ChEBI" id="CHEBI:15378"/>
        <dbReference type="ChEBI" id="CHEBI:30616"/>
        <dbReference type="ChEBI" id="CHEBI:43474"/>
        <dbReference type="ChEBI" id="CHEBI:456216"/>
        <dbReference type="EC" id="5.6.2.3"/>
    </reaction>
</comment>
<proteinExistence type="inferred from homology"/>
<dbReference type="SMART" id="SM00382">
    <property type="entry name" value="AAA"/>
    <property type="match status" value="1"/>
</dbReference>
<name>A0A1X6P9E9_PORUM</name>
<gene>
    <name evidence="4" type="ORF">BU14_0146s0012</name>
</gene>
<dbReference type="InterPro" id="IPR027417">
    <property type="entry name" value="P-loop_NTPase"/>
</dbReference>
<evidence type="ECO:0000259" key="3">
    <source>
        <dbReference type="SMART" id="SM00382"/>
    </source>
</evidence>
<dbReference type="InterPro" id="IPR003593">
    <property type="entry name" value="AAA+_ATPase"/>
</dbReference>
<dbReference type="EMBL" id="KV918836">
    <property type="protein sequence ID" value="OSX77521.1"/>
    <property type="molecule type" value="Genomic_DNA"/>
</dbReference>